<dbReference type="InterPro" id="IPR010297">
    <property type="entry name" value="DUF900_hydrolase"/>
</dbReference>
<dbReference type="PANTHER" id="PTHR36513">
    <property type="entry name" value="ABC TRANSMEMBRANE TYPE-1 DOMAIN-CONTAINING PROTEIN"/>
    <property type="match status" value="1"/>
</dbReference>
<dbReference type="SUPFAM" id="SSF53474">
    <property type="entry name" value="alpha/beta-Hydrolases"/>
    <property type="match status" value="1"/>
</dbReference>
<accession>A0ABT7HCY9</accession>
<dbReference type="GO" id="GO:0016787">
    <property type="term" value="F:hydrolase activity"/>
    <property type="evidence" value="ECO:0007669"/>
    <property type="project" value="UniProtKB-KW"/>
</dbReference>
<keyword evidence="2" id="KW-1185">Reference proteome</keyword>
<dbReference type="PANTHER" id="PTHR36513:SF1">
    <property type="entry name" value="TRANSMEMBRANE PROTEIN"/>
    <property type="match status" value="1"/>
</dbReference>
<dbReference type="Pfam" id="PF05990">
    <property type="entry name" value="DUF900"/>
    <property type="match status" value="1"/>
</dbReference>
<evidence type="ECO:0000313" key="2">
    <source>
        <dbReference type="Proteomes" id="UP001223547"/>
    </source>
</evidence>
<sequence>MPAPDVYGDGLLNPLPETEPFQRIPYDGILFATDRAPATGEDPENYYLNDRGFVVRVGLAEIQFGKKEFSWEFARQVSMLKTRTEDYPVKITGVEEWGMMKSSLPNWIDTSLLDRGELPEDASDRFAKAINAQLAVSGKKHVYIYVHGYKVVFENPVLVSAELWHFLGYEGAFIAYAWPSTPSRFAYIKDSDTSEGFARSLRVLLEFIAQETDAEEVHVIGYSNGTRLVLRALEQLALKHHSESEEVIHEKLRISNVILVGSDLDRGVFGAFISDGLLKVPRRTSVYVSDRDKALGFSQFLTRRQRLGQLWGGAGDEMLPLVRQALIDLSDQLAFINVSEAEASDLGNGHGYFLSSPWASSDILMTLYYGLTPQQRGLLMQEDMPVYTFPPDYILRLWDAIDDVDPAFAAELEALRASEVSPTE</sequence>
<proteinExistence type="predicted"/>
<keyword evidence="1" id="KW-0378">Hydrolase</keyword>
<gene>
    <name evidence="1" type="ORF">QQF73_11385</name>
</gene>
<dbReference type="EMBL" id="JASSQD010000001">
    <property type="protein sequence ID" value="MDK9558223.1"/>
    <property type="molecule type" value="Genomic_DNA"/>
</dbReference>
<comment type="caution">
    <text evidence="1">The sequence shown here is derived from an EMBL/GenBank/DDBJ whole genome shotgun (WGS) entry which is preliminary data.</text>
</comment>
<dbReference type="RefSeq" id="WP_285368243.1">
    <property type="nucleotide sequence ID" value="NZ_JASSQD010000001.1"/>
</dbReference>
<name>A0ABT7HCY9_9GAMM</name>
<dbReference type="InterPro" id="IPR029058">
    <property type="entry name" value="AB_hydrolase_fold"/>
</dbReference>
<evidence type="ECO:0000313" key="1">
    <source>
        <dbReference type="EMBL" id="MDK9558223.1"/>
    </source>
</evidence>
<dbReference type="Gene3D" id="3.40.50.1820">
    <property type="entry name" value="alpha/beta hydrolase"/>
    <property type="match status" value="1"/>
</dbReference>
<reference evidence="1 2" key="1">
    <citation type="submission" date="2023-05" db="EMBL/GenBank/DDBJ databases">
        <title>Marinobacter albus sp. nov., a marine bacterium isolated from sand in a coastal intertidal zone of huludao.</title>
        <authorList>
            <person name="Deng T."/>
        </authorList>
    </citation>
    <scope>NUCLEOTIDE SEQUENCE [LARGE SCALE GENOMIC DNA]</scope>
    <source>
        <strain evidence="1 2">M216</strain>
    </source>
</reference>
<organism evidence="1 2">
    <name type="scientific">Marinobacter albus</name>
    <dbReference type="NCBI Taxonomy" id="3030833"/>
    <lineage>
        <taxon>Bacteria</taxon>
        <taxon>Pseudomonadati</taxon>
        <taxon>Pseudomonadota</taxon>
        <taxon>Gammaproteobacteria</taxon>
        <taxon>Pseudomonadales</taxon>
        <taxon>Marinobacteraceae</taxon>
        <taxon>Marinobacter</taxon>
    </lineage>
</organism>
<dbReference type="Proteomes" id="UP001223547">
    <property type="component" value="Unassembled WGS sequence"/>
</dbReference>
<protein>
    <submittedName>
        <fullName evidence="1">Alpha/beta hydrolase</fullName>
    </submittedName>
</protein>